<dbReference type="EMBL" id="CP045915">
    <property type="protein sequence ID" value="QGH35190.1"/>
    <property type="molecule type" value="Genomic_DNA"/>
</dbReference>
<evidence type="ECO:0000313" key="2">
    <source>
        <dbReference type="Proteomes" id="UP000339690"/>
    </source>
</evidence>
<gene>
    <name evidence="1" type="ORF">GI584_14535</name>
</gene>
<protein>
    <submittedName>
        <fullName evidence="1">Uncharacterized protein</fullName>
    </submittedName>
</protein>
<dbReference type="RefSeq" id="WP_100360033.1">
    <property type="nucleotide sequence ID" value="NZ_CP045915.1"/>
</dbReference>
<accession>A0A5Q2TMV7</accession>
<dbReference type="Proteomes" id="UP000339690">
    <property type="component" value="Chromosome"/>
</dbReference>
<proteinExistence type="predicted"/>
<sequence>MASDNLFPGFYEDYFQQLYYQVERVWADMAKFLVGWYQLKSEKQKELRYRELLKQLGFESSYDR</sequence>
<reference evidence="1 2" key="1">
    <citation type="submission" date="2019-11" db="EMBL/GenBank/DDBJ databases">
        <title>Gracilibacillus salitolerans sp. nov., a moderate halophile isolated from a saline soil in northwest China.</title>
        <authorList>
            <person name="Gan L."/>
        </authorList>
    </citation>
    <scope>NUCLEOTIDE SEQUENCE [LARGE SCALE GENOMIC DNA]</scope>
    <source>
        <strain evidence="1 2">SCU50</strain>
    </source>
</reference>
<evidence type="ECO:0000313" key="1">
    <source>
        <dbReference type="EMBL" id="QGH35190.1"/>
    </source>
</evidence>
<dbReference type="AlphaFoldDB" id="A0A5Q2TMV7"/>
<dbReference type="KEGG" id="grc:GI584_14535"/>
<name>A0A5Q2TMV7_9BACI</name>
<organism evidence="1 2">
    <name type="scientific">Gracilibacillus salitolerans</name>
    <dbReference type="NCBI Taxonomy" id="2663022"/>
    <lineage>
        <taxon>Bacteria</taxon>
        <taxon>Bacillati</taxon>
        <taxon>Bacillota</taxon>
        <taxon>Bacilli</taxon>
        <taxon>Bacillales</taxon>
        <taxon>Bacillaceae</taxon>
        <taxon>Gracilibacillus</taxon>
    </lineage>
</organism>
<keyword evidence="2" id="KW-1185">Reference proteome</keyword>